<dbReference type="Gene3D" id="3.40.30.10">
    <property type="entry name" value="Glutaredoxin"/>
    <property type="match status" value="1"/>
</dbReference>
<dbReference type="SUPFAM" id="SSF52833">
    <property type="entry name" value="Thioredoxin-like"/>
    <property type="match status" value="1"/>
</dbReference>
<organism evidence="2 3">
    <name type="scientific">Golovinomyces cichoracearum</name>
    <dbReference type="NCBI Taxonomy" id="62708"/>
    <lineage>
        <taxon>Eukaryota</taxon>
        <taxon>Fungi</taxon>
        <taxon>Dikarya</taxon>
        <taxon>Ascomycota</taxon>
        <taxon>Pezizomycotina</taxon>
        <taxon>Leotiomycetes</taxon>
        <taxon>Erysiphales</taxon>
        <taxon>Erysiphaceae</taxon>
        <taxon>Golovinomyces</taxon>
    </lineage>
</organism>
<evidence type="ECO:0000313" key="2">
    <source>
        <dbReference type="EMBL" id="RKF72891.1"/>
    </source>
</evidence>
<comment type="caution">
    <text evidence="2">The sequence shown here is derived from an EMBL/GenBank/DDBJ whole genome shotgun (WGS) entry which is preliminary data.</text>
</comment>
<evidence type="ECO:0000313" key="3">
    <source>
        <dbReference type="Proteomes" id="UP000285326"/>
    </source>
</evidence>
<dbReference type="GO" id="GO:0005737">
    <property type="term" value="C:cytoplasm"/>
    <property type="evidence" value="ECO:0007669"/>
    <property type="project" value="TreeGrafter"/>
</dbReference>
<dbReference type="GO" id="GO:0034599">
    <property type="term" value="P:cellular response to oxidative stress"/>
    <property type="evidence" value="ECO:0007669"/>
    <property type="project" value="TreeGrafter"/>
</dbReference>
<dbReference type="PANTHER" id="PTHR45694:SF18">
    <property type="entry name" value="GLUTAREDOXIN-1-RELATED"/>
    <property type="match status" value="1"/>
</dbReference>
<proteinExistence type="predicted"/>
<dbReference type="PRINTS" id="PR00160">
    <property type="entry name" value="GLUTAREDOXIN"/>
</dbReference>
<gene>
    <name evidence="2" type="ORF">GcM1_246094</name>
</gene>
<dbReference type="CDD" id="cd03419">
    <property type="entry name" value="GRX_GRXh_1_2_like"/>
    <property type="match status" value="1"/>
</dbReference>
<dbReference type="InterPro" id="IPR002109">
    <property type="entry name" value="Glutaredoxin"/>
</dbReference>
<evidence type="ECO:0000259" key="1">
    <source>
        <dbReference type="Pfam" id="PF00462"/>
    </source>
</evidence>
<dbReference type="EMBL" id="MCBS01024656">
    <property type="protein sequence ID" value="RKF72891.1"/>
    <property type="molecule type" value="Genomic_DNA"/>
</dbReference>
<dbReference type="AlphaFoldDB" id="A0A420IED6"/>
<dbReference type="PROSITE" id="PS51354">
    <property type="entry name" value="GLUTAREDOXIN_2"/>
    <property type="match status" value="1"/>
</dbReference>
<dbReference type="Pfam" id="PF00462">
    <property type="entry name" value="Glutaredoxin"/>
    <property type="match status" value="1"/>
</dbReference>
<reference evidence="2 3" key="1">
    <citation type="journal article" date="2018" name="BMC Genomics">
        <title>Comparative genome analyses reveal sequence features reflecting distinct modes of host-adaptation between dicot and monocot powdery mildew.</title>
        <authorList>
            <person name="Wu Y."/>
            <person name="Ma X."/>
            <person name="Pan Z."/>
            <person name="Kale S.D."/>
            <person name="Song Y."/>
            <person name="King H."/>
            <person name="Zhang Q."/>
            <person name="Presley C."/>
            <person name="Deng X."/>
            <person name="Wei C.I."/>
            <person name="Xiao S."/>
        </authorList>
    </citation>
    <scope>NUCLEOTIDE SEQUENCE [LARGE SCALE GENOMIC DNA]</scope>
    <source>
        <strain evidence="2">UMSG1</strain>
    </source>
</reference>
<name>A0A420IED6_9PEZI</name>
<dbReference type="InterPro" id="IPR036249">
    <property type="entry name" value="Thioredoxin-like_sf"/>
</dbReference>
<dbReference type="GO" id="GO:0015038">
    <property type="term" value="F:glutathione disulfide oxidoreductase activity"/>
    <property type="evidence" value="ECO:0007669"/>
    <property type="project" value="TreeGrafter"/>
</dbReference>
<accession>A0A420IED6</accession>
<dbReference type="GO" id="GO:0005634">
    <property type="term" value="C:nucleus"/>
    <property type="evidence" value="ECO:0007669"/>
    <property type="project" value="TreeGrafter"/>
</dbReference>
<sequence length="127" mass="13787">MSEAKSKVLQIIDENPVSELTHSSLLSSTQYLYTADKVNFLTAVFSKSSCSYCTNSKDLLKDLGAKFHVVELDKIDDGSAMQAALKEINGQSTVPSIYIQKKHIGGNSHLQAMKSKLHTLLAEAGAL</sequence>
<dbReference type="Proteomes" id="UP000285326">
    <property type="component" value="Unassembled WGS sequence"/>
</dbReference>
<dbReference type="InterPro" id="IPR011899">
    <property type="entry name" value="Glutaredoxin_euk/vir"/>
</dbReference>
<feature type="domain" description="Glutaredoxin" evidence="1">
    <location>
        <begin position="44"/>
        <end position="104"/>
    </location>
</feature>
<dbReference type="NCBIfam" id="TIGR02180">
    <property type="entry name" value="GRX_euk"/>
    <property type="match status" value="1"/>
</dbReference>
<dbReference type="InterPro" id="IPR014025">
    <property type="entry name" value="Glutaredoxin_subgr"/>
</dbReference>
<protein>
    <submittedName>
        <fullName evidence="2">Glutaredoxin</fullName>
    </submittedName>
</protein>
<dbReference type="PANTHER" id="PTHR45694">
    <property type="entry name" value="GLUTAREDOXIN 2"/>
    <property type="match status" value="1"/>
</dbReference>